<evidence type="ECO:0000259" key="3">
    <source>
        <dbReference type="Pfam" id="PF06580"/>
    </source>
</evidence>
<dbReference type="InterPro" id="IPR050640">
    <property type="entry name" value="Bact_2-comp_sensor_kinase"/>
</dbReference>
<feature type="domain" description="Signal transduction histidine kinase internal region" evidence="3">
    <location>
        <begin position="427"/>
        <end position="504"/>
    </location>
</feature>
<keyword evidence="2" id="KW-1133">Transmembrane helix</keyword>
<dbReference type="InterPro" id="IPR011990">
    <property type="entry name" value="TPR-like_helical_dom_sf"/>
</dbReference>
<dbReference type="SUPFAM" id="SSF55874">
    <property type="entry name" value="ATPase domain of HSP90 chaperone/DNA topoisomerase II/histidine kinase"/>
    <property type="match status" value="1"/>
</dbReference>
<feature type="repeat" description="TPR" evidence="1">
    <location>
        <begin position="114"/>
        <end position="147"/>
    </location>
</feature>
<keyword evidence="2" id="KW-0472">Membrane</keyword>
<keyword evidence="1" id="KW-0802">TPR repeat</keyword>
<dbReference type="Proteomes" id="UP001528920">
    <property type="component" value="Unassembled WGS sequence"/>
</dbReference>
<feature type="transmembrane region" description="Helical" evidence="2">
    <location>
        <begin position="391"/>
        <end position="411"/>
    </location>
</feature>
<organism evidence="4 5">
    <name type="scientific">Paralabilibaculum antarcticum</name>
    <dbReference type="NCBI Taxonomy" id="2912572"/>
    <lineage>
        <taxon>Bacteria</taxon>
        <taxon>Pseudomonadati</taxon>
        <taxon>Bacteroidota</taxon>
        <taxon>Bacteroidia</taxon>
        <taxon>Marinilabiliales</taxon>
        <taxon>Marinifilaceae</taxon>
        <taxon>Paralabilibaculum</taxon>
    </lineage>
</organism>
<dbReference type="Gene3D" id="3.30.565.10">
    <property type="entry name" value="Histidine kinase-like ATPase, C-terminal domain"/>
    <property type="match status" value="1"/>
</dbReference>
<comment type="caution">
    <text evidence="4">The sequence shown here is derived from an EMBL/GenBank/DDBJ whole genome shotgun (WGS) entry which is preliminary data.</text>
</comment>
<protein>
    <submittedName>
        <fullName evidence="4">Tetratricopeptide repeat protein</fullName>
    </submittedName>
</protein>
<evidence type="ECO:0000256" key="1">
    <source>
        <dbReference type="PROSITE-ProRule" id="PRU00339"/>
    </source>
</evidence>
<gene>
    <name evidence="4" type="ORF">L3049_15125</name>
</gene>
<proteinExistence type="predicted"/>
<name>A0ABT5VV90_9BACT</name>
<keyword evidence="2" id="KW-0812">Transmembrane</keyword>
<dbReference type="SUPFAM" id="SSF48452">
    <property type="entry name" value="TPR-like"/>
    <property type="match status" value="2"/>
</dbReference>
<dbReference type="PANTHER" id="PTHR34220:SF7">
    <property type="entry name" value="SENSOR HISTIDINE KINASE YPDA"/>
    <property type="match status" value="1"/>
</dbReference>
<dbReference type="Gene3D" id="1.25.40.10">
    <property type="entry name" value="Tetratricopeptide repeat domain"/>
    <property type="match status" value="3"/>
</dbReference>
<dbReference type="InterPro" id="IPR036890">
    <property type="entry name" value="HATPase_C_sf"/>
</dbReference>
<evidence type="ECO:0000313" key="4">
    <source>
        <dbReference type="EMBL" id="MDE5419331.1"/>
    </source>
</evidence>
<dbReference type="RefSeq" id="WP_275110661.1">
    <property type="nucleotide sequence ID" value="NZ_JAKJSC010000003.1"/>
</dbReference>
<feature type="repeat" description="TPR" evidence="1">
    <location>
        <begin position="194"/>
        <end position="227"/>
    </location>
</feature>
<dbReference type="InterPro" id="IPR019734">
    <property type="entry name" value="TPR_rpt"/>
</dbReference>
<dbReference type="SMART" id="SM00028">
    <property type="entry name" value="TPR"/>
    <property type="match status" value="6"/>
</dbReference>
<dbReference type="PANTHER" id="PTHR34220">
    <property type="entry name" value="SENSOR HISTIDINE KINASE YPDA"/>
    <property type="match status" value="1"/>
</dbReference>
<evidence type="ECO:0000256" key="2">
    <source>
        <dbReference type="SAM" id="Phobius"/>
    </source>
</evidence>
<evidence type="ECO:0000313" key="5">
    <source>
        <dbReference type="Proteomes" id="UP001528920"/>
    </source>
</evidence>
<keyword evidence="5" id="KW-1185">Reference proteome</keyword>
<accession>A0ABT5VV90</accession>
<sequence>MGKLKIYLFTILIFCNASVFSNISFDKDSLEVKQIHELLDSSAQSRNKSLEESIRLCQQAISIAERLQDSKLLSKSYKAQGINYFFAGTFDSAFVYYEKAIPHFEAINSKIDVGKVLGNIGLLYRKQGKYDKALEYYLNNLQIYKENNYQEGLGSVFNNLGNLYFEREDLIKAEQYYQFALDNFIKFKKTKEIANAYCNLGAITELKKEYSASLEYYNKSLHENSKVGNILFESKLLFNIGFLLHSQAKLDSAFIYVKKAEDIRIKIGDKDGIVSAKLELGRILMAQRKYKLAEKYLLKADEMAIENDLLKWRAEILKFLTDIYQKTGDYKNSFLRQSEMIQVTDSLKVIQADMRFEELSAAYEAEKREQELALLQQESQIHSLQLAKKNAWIITLMVVMLLGAVAILVSIRINRLRADHKILDLRQKVLLTQMNPHFLFNSLTAIQSFILDDKNDDANIYLSRLASLVRGILENSREEFVPLRTELETLKDYIVLQKLRFENEIAYQFEIDEAIDQEQTIVPPMLAQPFVENALIHGMLRNKPDAKIKVKISLSNNKELLRFQIEDNGVGIEESKKQNTNKHHKSIATSIALDRVKIYNFKSSKKMNFEIIDLKNVDPKRTGTQVCYTIPLTLDKE</sequence>
<dbReference type="EMBL" id="JAKJSC010000003">
    <property type="protein sequence ID" value="MDE5419331.1"/>
    <property type="molecule type" value="Genomic_DNA"/>
</dbReference>
<dbReference type="Pfam" id="PF13424">
    <property type="entry name" value="TPR_12"/>
    <property type="match status" value="1"/>
</dbReference>
<reference evidence="4 5" key="1">
    <citation type="submission" date="2022-01" db="EMBL/GenBank/DDBJ databases">
        <title>Labilibaculum sp. nov, a marine bacterium isolated from Antarctica.</title>
        <authorList>
            <person name="Dai W."/>
        </authorList>
    </citation>
    <scope>NUCLEOTIDE SEQUENCE [LARGE SCALE GENOMIC DNA]</scope>
    <source>
        <strain evidence="4 5">DW002</strain>
    </source>
</reference>
<dbReference type="PROSITE" id="PS50005">
    <property type="entry name" value="TPR"/>
    <property type="match status" value="2"/>
</dbReference>
<dbReference type="Pfam" id="PF06580">
    <property type="entry name" value="His_kinase"/>
    <property type="match status" value="1"/>
</dbReference>
<dbReference type="InterPro" id="IPR010559">
    <property type="entry name" value="Sig_transdc_His_kin_internal"/>
</dbReference>